<dbReference type="Pfam" id="PF13704">
    <property type="entry name" value="Glyco_tranf_2_4"/>
    <property type="match status" value="1"/>
</dbReference>
<keyword evidence="1" id="KW-0808">Transferase</keyword>
<accession>A0A1H3GV31</accession>
<gene>
    <name evidence="1" type="ORF">SAMN05444340_10363</name>
</gene>
<dbReference type="OrthoDB" id="7203640at2"/>
<dbReference type="AlphaFoldDB" id="A0A1H3GV31"/>
<evidence type="ECO:0000313" key="1">
    <source>
        <dbReference type="EMBL" id="SDY07111.1"/>
    </source>
</evidence>
<name>A0A1H3GV31_9RHOB</name>
<dbReference type="Proteomes" id="UP000199286">
    <property type="component" value="Unassembled WGS sequence"/>
</dbReference>
<dbReference type="EMBL" id="FNPF01000003">
    <property type="protein sequence ID" value="SDY07111.1"/>
    <property type="molecule type" value="Genomic_DNA"/>
</dbReference>
<sequence length="315" mass="34566">MTRWGLVATIRAAPDAMLDFAAWHLAQGAARLMIYLDDPDGHPAPPPLIAHPAITVTACDDAWWQARGFRPKKHQVRQCANANHALAAASDLDWLGHVDVDEFLLPVPDAPPLAAQLAALPRDALCARVRPVEALAPAPGADPQVAAFKALHPDRPARDRAARACFPRWGQHLAGGFLSHVAGKVFVRPHAGAWDLRIHNAFLGESQNPGEVKLASTELGHFHASSWPHFRDALTFRLDRGSYRADLRPPMRRNGAPRLHDLLGDLRDAEGEAGLRAFFDEVCTATPALCDRLEDHGLLRRHRMDLSALHALHFP</sequence>
<reference evidence="1 2" key="1">
    <citation type="submission" date="2016-10" db="EMBL/GenBank/DDBJ databases">
        <authorList>
            <person name="de Groot N.N."/>
        </authorList>
    </citation>
    <scope>NUCLEOTIDE SEQUENCE [LARGE SCALE GENOMIC DNA]</scope>
    <source>
        <strain evidence="1 2">DSM 26880</strain>
    </source>
</reference>
<dbReference type="RefSeq" id="WP_089879968.1">
    <property type="nucleotide sequence ID" value="NZ_FNPF01000003.1"/>
</dbReference>
<dbReference type="GO" id="GO:0016740">
    <property type="term" value="F:transferase activity"/>
    <property type="evidence" value="ECO:0007669"/>
    <property type="project" value="UniProtKB-KW"/>
</dbReference>
<evidence type="ECO:0000313" key="2">
    <source>
        <dbReference type="Proteomes" id="UP000199286"/>
    </source>
</evidence>
<protein>
    <submittedName>
        <fullName evidence="1">Glycosyl transferase family 2</fullName>
    </submittedName>
</protein>
<organism evidence="1 2">
    <name type="scientific">Citreimonas salinaria</name>
    <dbReference type="NCBI Taxonomy" id="321339"/>
    <lineage>
        <taxon>Bacteria</taxon>
        <taxon>Pseudomonadati</taxon>
        <taxon>Pseudomonadota</taxon>
        <taxon>Alphaproteobacteria</taxon>
        <taxon>Rhodobacterales</taxon>
        <taxon>Roseobacteraceae</taxon>
        <taxon>Citreimonas</taxon>
    </lineage>
</organism>
<proteinExistence type="predicted"/>
<dbReference type="STRING" id="321339.SAMN05444340_10363"/>
<keyword evidence="2" id="KW-1185">Reference proteome</keyword>